<dbReference type="Pfam" id="PF06580">
    <property type="entry name" value="His_kinase"/>
    <property type="match status" value="1"/>
</dbReference>
<evidence type="ECO:0000259" key="2">
    <source>
        <dbReference type="SMART" id="SM00065"/>
    </source>
</evidence>
<dbReference type="EMBL" id="CP032157">
    <property type="protein sequence ID" value="AXY74658.1"/>
    <property type="molecule type" value="Genomic_DNA"/>
</dbReference>
<dbReference type="SUPFAM" id="SSF55781">
    <property type="entry name" value="GAF domain-like"/>
    <property type="match status" value="1"/>
</dbReference>
<dbReference type="GO" id="GO:0016020">
    <property type="term" value="C:membrane"/>
    <property type="evidence" value="ECO:0007669"/>
    <property type="project" value="InterPro"/>
</dbReference>
<sequence length="1246" mass="141006">MYSFTHNNTPRRVGVPALVFFFALYANGVLAQNSDYLFKHITTTNGLVSNQVSAVIQDSKGYMWFGTQTGLQRYDGKRFITYLSDVRDPNAMQSDWISTIFEDSKHRLWIGSSIAGPCVLNRSTGIVYNFNLHLPAGGKKINGVWQFLEDMQGRIWLSAHDGYYRFDEGSQQFQSMNTWLNMAPNAAPSTISLDKKGNLWFATTKGIKQLIVHTNTLIDADHNAEQLPIFNSKDAVSHITFDDSNNIWISTGYDHYIYRYSAAGYKIKTYSFTRVGQDHRKGLPRQKEFLGGLFRCSNGLLLLPLLSRGLAIYDPVADSFTVINASNQTSGHLHVQPNAFGSIVLTEDKEKNIWIATDAGVNVFNLQKPPFITYGLNNPSALVPQSEVSDFLQTSNGDIYCSNYYVNGGITQFDQYMHVKRHFLWKGKSDYNADANQLWGIFQDKEGIIWAPNQAGHILQLNTKNNKVTILKDSLLFGSINQIKQDAENNIWLAHNRKGLIKIDGSTRKISLFDGFYKVEPGSKRRVMCLLFDKEKIWVGTLHHGLQLFDKKSEKFTEAYMLDEKNRQSISDNNIIGLLEYNQDTLIIATNGGINFFDKKKKTFSALLSKDGLPNNLVQSIILDDNRDLWAAFAGGLSKINMQTLSITNYDANDGIVNDRFNHSFFKLKDGRLMIGAEKGFLVFDPAKITAAKAPVDVTITGFKVFGENVFVDSLINTNHPVSLSYLQNSFHIELASLQFNASNRIKYYYQLEGIDKNWVPVDESHTVHYNQLPSGNFRFKVKCANPDGLFSKNVTTLNIRIIPPFWKTWWFIWIVASVVIIGLFVIIKWREKNIKTLEAGKTQLQKLTAENYKAQFESEQISSFFTTSLLNKTEVDDILWDVAKNLIGKLGFVDCMIYLWNDDKTRMIQKAGYGPKGSLEELVKNHFDVLPGQGVVGAVIQSGEAILIPDTSIDQRYRVDDMKRFSELCVPIKYNEQIIGIIDSEHYEKNFFTRQHLQVLTTIATLVASKIRSIQADQRLRSQREQLAHVNDRLAEVQLAALRGQMNPHFIFNALNSIKKFIIANEPANAEKYLGKFSKLIRSILDNSRSGMVTIDKELQLLVLYLDLEQLRFGTKLTYNITVDKNIRAADIQIPSMIIQPFVENAMLHGIMHREDGGMVDIHFVLHGEWLEITIEDNGVGRAKSASYKSSNSEPHHSIGIEVATKRLEALKRNENTPAGISIIDLVDEAAEAKGTKVVIEIPIY</sequence>
<dbReference type="InterPro" id="IPR010559">
    <property type="entry name" value="Sig_transdc_His_kin_internal"/>
</dbReference>
<proteinExistence type="predicted"/>
<dbReference type="SUPFAM" id="SSF55874">
    <property type="entry name" value="ATPase domain of HSP90 chaperone/DNA topoisomerase II/histidine kinase"/>
    <property type="match status" value="1"/>
</dbReference>
<dbReference type="AlphaFoldDB" id="A0A3B7MKF5"/>
<feature type="domain" description="GAF" evidence="2">
    <location>
        <begin position="875"/>
        <end position="1022"/>
    </location>
</feature>
<dbReference type="KEGG" id="pseg:D3H65_11995"/>
<dbReference type="PANTHER" id="PTHR34220:SF7">
    <property type="entry name" value="SENSOR HISTIDINE KINASE YPDA"/>
    <property type="match status" value="1"/>
</dbReference>
<dbReference type="InterPro" id="IPR013783">
    <property type="entry name" value="Ig-like_fold"/>
</dbReference>
<dbReference type="Gene3D" id="3.30.565.10">
    <property type="entry name" value="Histidine kinase-like ATPase, C-terminal domain"/>
    <property type="match status" value="1"/>
</dbReference>
<dbReference type="InterPro" id="IPR011123">
    <property type="entry name" value="Y_Y_Y"/>
</dbReference>
<evidence type="ECO:0000313" key="3">
    <source>
        <dbReference type="EMBL" id="AXY74658.1"/>
    </source>
</evidence>
<evidence type="ECO:0000313" key="4">
    <source>
        <dbReference type="Proteomes" id="UP000263900"/>
    </source>
</evidence>
<dbReference type="RefSeq" id="WP_119050543.1">
    <property type="nucleotide sequence ID" value="NZ_CP032157.1"/>
</dbReference>
<dbReference type="Proteomes" id="UP000263900">
    <property type="component" value="Chromosome"/>
</dbReference>
<protein>
    <submittedName>
        <fullName evidence="3">GAF domain-containing protein</fullName>
    </submittedName>
</protein>
<dbReference type="Gene3D" id="2.130.10.10">
    <property type="entry name" value="YVTN repeat-like/Quinoprotein amine dehydrogenase"/>
    <property type="match status" value="3"/>
</dbReference>
<gene>
    <name evidence="3" type="ORF">D3H65_11995</name>
</gene>
<dbReference type="PANTHER" id="PTHR34220">
    <property type="entry name" value="SENSOR HISTIDINE KINASE YPDA"/>
    <property type="match status" value="1"/>
</dbReference>
<accession>A0A3B7MKF5</accession>
<name>A0A3B7MKF5_9BACT</name>
<dbReference type="InterPro" id="IPR036890">
    <property type="entry name" value="HATPase_C_sf"/>
</dbReference>
<dbReference type="InterPro" id="IPR029016">
    <property type="entry name" value="GAF-like_dom_sf"/>
</dbReference>
<dbReference type="InterPro" id="IPR015943">
    <property type="entry name" value="WD40/YVTN_repeat-like_dom_sf"/>
</dbReference>
<dbReference type="SMART" id="SM00065">
    <property type="entry name" value="GAF"/>
    <property type="match status" value="1"/>
</dbReference>
<keyword evidence="1" id="KW-1133">Transmembrane helix</keyword>
<dbReference type="Pfam" id="PF07494">
    <property type="entry name" value="Reg_prop"/>
    <property type="match status" value="1"/>
</dbReference>
<dbReference type="Gene3D" id="2.60.40.10">
    <property type="entry name" value="Immunoglobulins"/>
    <property type="match status" value="1"/>
</dbReference>
<organism evidence="3 4">
    <name type="scientific">Paraflavitalea soli</name>
    <dbReference type="NCBI Taxonomy" id="2315862"/>
    <lineage>
        <taxon>Bacteria</taxon>
        <taxon>Pseudomonadati</taxon>
        <taxon>Bacteroidota</taxon>
        <taxon>Chitinophagia</taxon>
        <taxon>Chitinophagales</taxon>
        <taxon>Chitinophagaceae</taxon>
        <taxon>Paraflavitalea</taxon>
    </lineage>
</organism>
<dbReference type="Gene3D" id="3.30.450.40">
    <property type="match status" value="1"/>
</dbReference>
<feature type="transmembrane region" description="Helical" evidence="1">
    <location>
        <begin position="809"/>
        <end position="828"/>
    </location>
</feature>
<evidence type="ECO:0000256" key="1">
    <source>
        <dbReference type="SAM" id="Phobius"/>
    </source>
</evidence>
<keyword evidence="1" id="KW-0472">Membrane</keyword>
<dbReference type="InterPro" id="IPR011110">
    <property type="entry name" value="Reg_prop"/>
</dbReference>
<keyword evidence="4" id="KW-1185">Reference proteome</keyword>
<dbReference type="GO" id="GO:0000155">
    <property type="term" value="F:phosphorelay sensor kinase activity"/>
    <property type="evidence" value="ECO:0007669"/>
    <property type="project" value="InterPro"/>
</dbReference>
<dbReference type="InterPro" id="IPR050640">
    <property type="entry name" value="Bact_2-comp_sensor_kinase"/>
</dbReference>
<reference evidence="3 4" key="1">
    <citation type="submission" date="2018-09" db="EMBL/GenBank/DDBJ databases">
        <title>Genome sequencing of strain 6GH32-13.</title>
        <authorList>
            <person name="Weon H.-Y."/>
            <person name="Heo J."/>
            <person name="Kwon S.-W."/>
        </authorList>
    </citation>
    <scope>NUCLEOTIDE SEQUENCE [LARGE SCALE GENOMIC DNA]</scope>
    <source>
        <strain evidence="3 4">5GH32-13</strain>
    </source>
</reference>
<dbReference type="Pfam" id="PF07495">
    <property type="entry name" value="Y_Y_Y"/>
    <property type="match status" value="1"/>
</dbReference>
<keyword evidence="1" id="KW-0812">Transmembrane</keyword>
<dbReference type="SUPFAM" id="SSF63829">
    <property type="entry name" value="Calcium-dependent phosphotriesterase"/>
    <property type="match status" value="2"/>
</dbReference>
<dbReference type="OrthoDB" id="9809670at2"/>
<dbReference type="InterPro" id="IPR003018">
    <property type="entry name" value="GAF"/>
</dbReference>
<dbReference type="Pfam" id="PF13185">
    <property type="entry name" value="GAF_2"/>
    <property type="match status" value="1"/>
</dbReference>